<keyword evidence="2" id="KW-0732">Signal</keyword>
<comment type="caution">
    <text evidence="3">The sequence shown here is derived from an EMBL/GenBank/DDBJ whole genome shotgun (WGS) entry which is preliminary data.</text>
</comment>
<evidence type="ECO:0000256" key="1">
    <source>
        <dbReference type="SAM" id="MobiDB-lite"/>
    </source>
</evidence>
<dbReference type="Proteomes" id="UP000215902">
    <property type="component" value="Unassembled WGS sequence"/>
</dbReference>
<evidence type="ECO:0000313" key="3">
    <source>
        <dbReference type="EMBL" id="PAA50152.1"/>
    </source>
</evidence>
<feature type="chain" id="PRO_5012854208" description="Secreted protein" evidence="2">
    <location>
        <begin position="26"/>
        <end position="110"/>
    </location>
</feature>
<accession>A0A267DNM6</accession>
<feature type="signal peptide" evidence="2">
    <location>
        <begin position="1"/>
        <end position="25"/>
    </location>
</feature>
<evidence type="ECO:0000256" key="2">
    <source>
        <dbReference type="SAM" id="SignalP"/>
    </source>
</evidence>
<dbReference type="EMBL" id="NIVC01003707">
    <property type="protein sequence ID" value="PAA50152.1"/>
    <property type="molecule type" value="Genomic_DNA"/>
</dbReference>
<organism evidence="3 4">
    <name type="scientific">Macrostomum lignano</name>
    <dbReference type="NCBI Taxonomy" id="282301"/>
    <lineage>
        <taxon>Eukaryota</taxon>
        <taxon>Metazoa</taxon>
        <taxon>Spiralia</taxon>
        <taxon>Lophotrochozoa</taxon>
        <taxon>Platyhelminthes</taxon>
        <taxon>Rhabditophora</taxon>
        <taxon>Macrostomorpha</taxon>
        <taxon>Macrostomida</taxon>
        <taxon>Macrostomidae</taxon>
        <taxon>Macrostomum</taxon>
    </lineage>
</organism>
<dbReference type="AlphaFoldDB" id="A0A267DNM6"/>
<gene>
    <name evidence="3" type="ORF">BOX15_Mlig017164g3</name>
</gene>
<reference evidence="3 4" key="1">
    <citation type="submission" date="2017-06" db="EMBL/GenBank/DDBJ databases">
        <title>A platform for efficient transgenesis in Macrostomum lignano, a flatworm model organism for stem cell research.</title>
        <authorList>
            <person name="Berezikov E."/>
        </authorList>
    </citation>
    <scope>NUCLEOTIDE SEQUENCE [LARGE SCALE GENOMIC DNA]</scope>
    <source>
        <strain evidence="3">DV1</strain>
        <tissue evidence="3">Whole organism</tissue>
    </source>
</reference>
<feature type="compositionally biased region" description="Low complexity" evidence="1">
    <location>
        <begin position="45"/>
        <end position="55"/>
    </location>
</feature>
<evidence type="ECO:0008006" key="5">
    <source>
        <dbReference type="Google" id="ProtNLM"/>
    </source>
</evidence>
<feature type="region of interest" description="Disordered" evidence="1">
    <location>
        <begin position="24"/>
        <end position="59"/>
    </location>
</feature>
<keyword evidence="4" id="KW-1185">Reference proteome</keyword>
<protein>
    <recommendedName>
        <fullName evidence="5">Secreted protein</fullName>
    </recommendedName>
</protein>
<name>A0A267DNM6_9PLAT</name>
<proteinExistence type="predicted"/>
<sequence length="110" mass="11706">MSVSLLPLFLTVAVVAACLTTPTTAESATGWPTADFVERRNDDTSSPSSSAPSSSEVDNAVRAEVAWCRRLVVAERVGGLKAAWELLTGTGAVSSGRPLAKRRGKYIWRL</sequence>
<evidence type="ECO:0000313" key="4">
    <source>
        <dbReference type="Proteomes" id="UP000215902"/>
    </source>
</evidence>